<evidence type="ECO:0008006" key="3">
    <source>
        <dbReference type="Google" id="ProtNLM"/>
    </source>
</evidence>
<keyword evidence="2" id="KW-1185">Reference proteome</keyword>
<protein>
    <recommendedName>
        <fullName evidence="3">DUF3794 domain-containing protein</fullName>
    </recommendedName>
</protein>
<comment type="caution">
    <text evidence="1">The sequence shown here is derived from an EMBL/GenBank/DDBJ whole genome shotgun (WGS) entry which is preliminary data.</text>
</comment>
<dbReference type="Proteomes" id="UP001153148">
    <property type="component" value="Unassembled WGS sequence"/>
</dbReference>
<proteinExistence type="predicted"/>
<reference evidence="1" key="1">
    <citation type="submission" date="2021-03" db="EMBL/GenBank/DDBJ databases">
        <authorList>
            <person name="Tran Van P."/>
        </authorList>
    </citation>
    <scope>NUCLEOTIDE SEQUENCE</scope>
</reference>
<organism evidence="1 2">
    <name type="scientific">Timema podura</name>
    <name type="common">Walking stick</name>
    <dbReference type="NCBI Taxonomy" id="61482"/>
    <lineage>
        <taxon>Eukaryota</taxon>
        <taxon>Metazoa</taxon>
        <taxon>Ecdysozoa</taxon>
        <taxon>Arthropoda</taxon>
        <taxon>Hexapoda</taxon>
        <taxon>Insecta</taxon>
        <taxon>Pterygota</taxon>
        <taxon>Neoptera</taxon>
        <taxon>Polyneoptera</taxon>
        <taxon>Phasmatodea</taxon>
        <taxon>Timematodea</taxon>
        <taxon>Timematoidea</taxon>
        <taxon>Timematidae</taxon>
        <taxon>Timema</taxon>
    </lineage>
</organism>
<accession>A0ABN7PC40</accession>
<gene>
    <name evidence="1" type="ORF">TPAB3V08_LOCUS11611</name>
</gene>
<name>A0ABN7PC40_TIMPD</name>
<evidence type="ECO:0000313" key="2">
    <source>
        <dbReference type="Proteomes" id="UP001153148"/>
    </source>
</evidence>
<dbReference type="EMBL" id="CAJPIN010036027">
    <property type="protein sequence ID" value="CAG2064666.1"/>
    <property type="molecule type" value="Genomic_DNA"/>
</dbReference>
<sequence length="220" mass="24890">MITYLFGGFVRLAESREDYDYTPSEDTRLTVTLQLLDGTEINVGTVEAPEVGHILLQKMIHVRTVEAQEVGHILLEKMEIHVGTAKTPEVCHILLEGTEIHVGTVEAQEVGHILMEKMEIHVGTVEAPEVCHILLEKTEILAGQLEIGHIALEYVNYTPHRHPPHSLVVIHVDKWIYQRFVIELQPDHQQREMAYVITAGQKIGAKLFVRKVEECDPEGN</sequence>
<evidence type="ECO:0000313" key="1">
    <source>
        <dbReference type="EMBL" id="CAG2064666.1"/>
    </source>
</evidence>